<reference evidence="4 5" key="1">
    <citation type="journal article" date="2019" name="Nat. Microbiol.">
        <title>Mediterranean grassland soil C-N compound turnover is dependent on rainfall and depth, and is mediated by genomically divergent microorganisms.</title>
        <authorList>
            <person name="Diamond S."/>
            <person name="Andeer P.F."/>
            <person name="Li Z."/>
            <person name="Crits-Christoph A."/>
            <person name="Burstein D."/>
            <person name="Anantharaman K."/>
            <person name="Lane K.R."/>
            <person name="Thomas B.C."/>
            <person name="Pan C."/>
            <person name="Northen T.R."/>
            <person name="Banfield J.F."/>
        </authorList>
    </citation>
    <scope>NUCLEOTIDE SEQUENCE [LARGE SCALE GENOMIC DNA]</scope>
    <source>
        <strain evidence="4">NP_4</strain>
    </source>
</reference>
<dbReference type="FunFam" id="3.20.20.140:FF:000005">
    <property type="entry name" value="TatD family hydrolase"/>
    <property type="match status" value="1"/>
</dbReference>
<dbReference type="EMBL" id="VBAL01000028">
    <property type="protein sequence ID" value="TMJ05352.1"/>
    <property type="molecule type" value="Genomic_DNA"/>
</dbReference>
<organism evidence="4 5">
    <name type="scientific">Candidatus Segetimicrobium genomatis</name>
    <dbReference type="NCBI Taxonomy" id="2569760"/>
    <lineage>
        <taxon>Bacteria</taxon>
        <taxon>Bacillati</taxon>
        <taxon>Candidatus Sysuimicrobiota</taxon>
        <taxon>Candidatus Sysuimicrobiia</taxon>
        <taxon>Candidatus Sysuimicrobiales</taxon>
        <taxon>Candidatus Segetimicrobiaceae</taxon>
        <taxon>Candidatus Segetimicrobium</taxon>
    </lineage>
</organism>
<dbReference type="GO" id="GO:0004536">
    <property type="term" value="F:DNA nuclease activity"/>
    <property type="evidence" value="ECO:0007669"/>
    <property type="project" value="InterPro"/>
</dbReference>
<sequence length="254" mass="27694">MELFDSHVHLDDEAFAADLDAVIDRARQAGVIGMVTVGSDVASSRAAVALAERFPMVYAAVAIHPHEAGDATPEAMRELQELAAHPKVAAVGETGLDFAKHDASREAQRRAFVEHIGLSRELGFPLIIHCREAFAEVLEILERQQATRVIMHAFSGSVEIAARCVARGYYVSLAGPVTFRNARTVAQVAQEIPLEMLLVETDAPVLTPEPFRGRRNEPAHLRHIVQRIAELRGREPEEIAAATAANARRVYAVG</sequence>
<dbReference type="PROSITE" id="PS01137">
    <property type="entry name" value="TATD_1"/>
    <property type="match status" value="1"/>
</dbReference>
<gene>
    <name evidence="4" type="ORF">E6H01_03310</name>
</gene>
<dbReference type="PIRSF" id="PIRSF005902">
    <property type="entry name" value="DNase_TatD"/>
    <property type="match status" value="1"/>
</dbReference>
<name>A0A537LBH1_9BACT</name>
<dbReference type="InterPro" id="IPR015991">
    <property type="entry name" value="TatD/YcfH-like"/>
</dbReference>
<dbReference type="Pfam" id="PF01026">
    <property type="entry name" value="TatD_DNase"/>
    <property type="match status" value="1"/>
</dbReference>
<protein>
    <submittedName>
        <fullName evidence="4">TatD family deoxyribonuclease</fullName>
    </submittedName>
</protein>
<keyword evidence="2" id="KW-0378">Hydrolase</keyword>
<dbReference type="InterPro" id="IPR032466">
    <property type="entry name" value="Metal_Hydrolase"/>
</dbReference>
<evidence type="ECO:0000313" key="4">
    <source>
        <dbReference type="EMBL" id="TMJ05352.1"/>
    </source>
</evidence>
<keyword evidence="1 3" id="KW-0479">Metal-binding</keyword>
<dbReference type="PANTHER" id="PTHR46124:SF2">
    <property type="entry name" value="D-AMINOACYL-TRNA DEACYLASE"/>
    <property type="match status" value="1"/>
</dbReference>
<dbReference type="CDD" id="cd01310">
    <property type="entry name" value="TatD_DNAse"/>
    <property type="match status" value="1"/>
</dbReference>
<dbReference type="Gene3D" id="3.20.20.140">
    <property type="entry name" value="Metal-dependent hydrolases"/>
    <property type="match status" value="1"/>
</dbReference>
<feature type="binding site" evidence="3">
    <location>
        <position position="7"/>
    </location>
    <ligand>
        <name>a divalent metal cation</name>
        <dbReference type="ChEBI" id="CHEBI:60240"/>
        <label>1</label>
    </ligand>
</feature>
<comment type="caution">
    <text evidence="4">The sequence shown here is derived from an EMBL/GenBank/DDBJ whole genome shotgun (WGS) entry which is preliminary data.</text>
</comment>
<dbReference type="GO" id="GO:0005829">
    <property type="term" value="C:cytosol"/>
    <property type="evidence" value="ECO:0007669"/>
    <property type="project" value="TreeGrafter"/>
</dbReference>
<dbReference type="AlphaFoldDB" id="A0A537LBH1"/>
<evidence type="ECO:0000256" key="2">
    <source>
        <dbReference type="ARBA" id="ARBA00022801"/>
    </source>
</evidence>
<dbReference type="GO" id="GO:0046872">
    <property type="term" value="F:metal ion binding"/>
    <property type="evidence" value="ECO:0007669"/>
    <property type="project" value="UniProtKB-KW"/>
</dbReference>
<evidence type="ECO:0000256" key="1">
    <source>
        <dbReference type="ARBA" id="ARBA00022723"/>
    </source>
</evidence>
<proteinExistence type="predicted"/>
<dbReference type="NCBIfam" id="TIGR00010">
    <property type="entry name" value="YchF/TatD family DNA exonuclease"/>
    <property type="match status" value="1"/>
</dbReference>
<feature type="binding site" evidence="3">
    <location>
        <position position="9"/>
    </location>
    <ligand>
        <name>a divalent metal cation</name>
        <dbReference type="ChEBI" id="CHEBI:60240"/>
        <label>1</label>
    </ligand>
</feature>
<dbReference type="InterPro" id="IPR001130">
    <property type="entry name" value="TatD-like"/>
</dbReference>
<dbReference type="Proteomes" id="UP000319353">
    <property type="component" value="Unassembled WGS sequence"/>
</dbReference>
<evidence type="ECO:0000256" key="3">
    <source>
        <dbReference type="PIRSR" id="PIRSR005902-1"/>
    </source>
</evidence>
<feature type="binding site" evidence="3">
    <location>
        <position position="152"/>
    </location>
    <ligand>
        <name>a divalent metal cation</name>
        <dbReference type="ChEBI" id="CHEBI:60240"/>
        <label>2</label>
    </ligand>
</feature>
<dbReference type="SUPFAM" id="SSF51556">
    <property type="entry name" value="Metallo-dependent hydrolases"/>
    <property type="match status" value="1"/>
</dbReference>
<dbReference type="PROSITE" id="PS01091">
    <property type="entry name" value="TATD_3"/>
    <property type="match status" value="1"/>
</dbReference>
<dbReference type="PANTHER" id="PTHR46124">
    <property type="entry name" value="D-AMINOACYL-TRNA DEACYLASE"/>
    <property type="match status" value="1"/>
</dbReference>
<feature type="binding site" evidence="3">
    <location>
        <position position="129"/>
    </location>
    <ligand>
        <name>a divalent metal cation</name>
        <dbReference type="ChEBI" id="CHEBI:60240"/>
        <label>2</label>
    </ligand>
</feature>
<accession>A0A537LBH1</accession>
<dbReference type="GO" id="GO:0016788">
    <property type="term" value="F:hydrolase activity, acting on ester bonds"/>
    <property type="evidence" value="ECO:0007669"/>
    <property type="project" value="InterPro"/>
</dbReference>
<feature type="binding site" evidence="3">
    <location>
        <position position="202"/>
    </location>
    <ligand>
        <name>a divalent metal cation</name>
        <dbReference type="ChEBI" id="CHEBI:60240"/>
        <label>1</label>
    </ligand>
</feature>
<dbReference type="InterPro" id="IPR018228">
    <property type="entry name" value="DNase_TatD-rel_CS"/>
</dbReference>
<feature type="binding site" evidence="3">
    <location>
        <position position="93"/>
    </location>
    <ligand>
        <name>a divalent metal cation</name>
        <dbReference type="ChEBI" id="CHEBI:60240"/>
        <label>1</label>
    </ligand>
</feature>
<evidence type="ECO:0000313" key="5">
    <source>
        <dbReference type="Proteomes" id="UP000319353"/>
    </source>
</evidence>